<dbReference type="STRING" id="47855.GA0070606_1427"/>
<organism evidence="6 7">
    <name type="scientific">Micromonospora citrea</name>
    <dbReference type="NCBI Taxonomy" id="47855"/>
    <lineage>
        <taxon>Bacteria</taxon>
        <taxon>Bacillati</taxon>
        <taxon>Actinomycetota</taxon>
        <taxon>Actinomycetes</taxon>
        <taxon>Micromonosporales</taxon>
        <taxon>Micromonosporaceae</taxon>
        <taxon>Micromonospora</taxon>
    </lineage>
</organism>
<reference evidence="7" key="1">
    <citation type="submission" date="2016-06" db="EMBL/GenBank/DDBJ databases">
        <authorList>
            <person name="Varghese N."/>
            <person name="Submissions Spin"/>
        </authorList>
    </citation>
    <scope>NUCLEOTIDE SEQUENCE [LARGE SCALE GENOMIC DNA]</scope>
    <source>
        <strain evidence="7">DSM 43903</strain>
    </source>
</reference>
<sequence length="1500" mass="157699">MRRRSLLAAACVAVAVAASLTAPFGQSAASAAEQSCVAEMPHAPAAASMAAECDRRVEVTSRRTETTQVYVNPDGTATVEQYAFPQRARRAGGGWTALDATLSFADDGTVRPAASAVDVAFSGGGSTEFVRVRHDGGEVALSWPGTLPKPWLDGARATYVEVLPGVDLVATARGTGFSFVLVVKDRAAAANPGLRRLALGSRLTGLRWQGTRVVDAAGRAVLTATAPRMWDAGAATGATVGDGAAGGAPAGERAASGVAVDGPRQGARDAAVGLSVSTAGKVVLAPDAGLLRDPEATFPLVVDPTIGYATWTMINKNSPDQSYWSYDKWNCTGPYSTECAKVGYYNPVTYRSMFQFPNGAWQGKQILEGDLAPEFTIDLLHSASCADSWTELRVVRATLNADTDWYNTAGAFEGHNGAAARNSSCGSVRKGSEFPLTAATLRHAEHHGWVTFGLVAADEGSSAGWKKFDATTARLIVNLNSYPDAPTNLTVDGRPCATGPGRPYVPTASPTVRAYVSDADGNSLRTVVKRKRIRSDASQGPESETAQDGVPSGTTAQVTLPAGALDQGDEFVATADWTRDGVPDVLGRDGDGYLYVWPGLPGGTGLQSRRQIGSGWHGWAWQVAGVADWDGDGFLDVVVRYNPSGELFMYAGADTASGFSDARFPLGGGWQDFTYAGLADWDRDGHMDVIASDSGGVMWVYPGESRRGQATQERASIGTGWFGYTYFGTPDWDRDGRPDVVARDPSSGQLWLYPGSGGRSHSDAARAQIGAGWWNYRALTTPDVDGNGTSDIVAAPPDTTTWTVYPGLGQRGGEGGARWTVAARGLSHDGTYLYRAYASDGRVSGADSGVCEFTVDIVKPAPATVTADVYKPGAGACDGGPCGSVGQTGRFTFASSPDVTSYRWGFTDPPTTVATPAALGGPVTVHWTPTWGGARTLYVDAVDRAGNESRRTYQFVVAAPAGPVASWKLADDAGATVLADDSGNGRGLTVAGGAALGAPGRLAPGNDGAPRSAMLLDGVDDHAARADFLDTSRSFSVSAWVKLGAKGAGDQTVVAQAGGAGQYSAFHLRYLANEDRWAFLTPSGPADPAAWWSVRSTSAPRIGVWTHLTGTYLADAKELRLYVNGVEEGLTTGATTWDGNGQFLVGRSGTGAPYHGSIADVRVWNRLITTSEVVELVEPLTTGRVGDWHFEQVGQGPAYDSSELAHDLNFHGGMQIPASGAGHTGAGLRLDGVDDHATTDRQVLRTDQSFTVSAWVRMSDSTVSQTFVSQRSAGAYPGFYLQYGAANGGEWLFAMQASATEAAHGTYATTPATSPTGWHHLVGVFDAQRGELRLYVDGAARATAAMNAAWRPWDATGPLVIGTSGSGTFVRGDVDEVRAFQGVVPDPTRLFHGTDTLTVGQRLTAGQYLWSRLDNHRLIMQGDGNLVQYEEGVAVWASNTQGNPGAFVQMQTDGNLVVYGADGAALWSTRTHGTDARLLAVQNDGNLVLYALDGRVIWAK</sequence>
<feature type="chain" id="PRO_5039492811" evidence="4">
    <location>
        <begin position="29"/>
        <end position="1500"/>
    </location>
</feature>
<evidence type="ECO:0000256" key="3">
    <source>
        <dbReference type="SAM" id="MobiDB-lite"/>
    </source>
</evidence>
<accession>A0A1C6U542</accession>
<dbReference type="PROSITE" id="PS50927">
    <property type="entry name" value="BULB_LECTIN"/>
    <property type="match status" value="1"/>
</dbReference>
<evidence type="ECO:0000256" key="1">
    <source>
        <dbReference type="ARBA" id="ARBA00022729"/>
    </source>
</evidence>
<dbReference type="SMART" id="SM00560">
    <property type="entry name" value="LamGL"/>
    <property type="match status" value="2"/>
</dbReference>
<feature type="region of interest" description="Disordered" evidence="3">
    <location>
        <begin position="532"/>
        <end position="556"/>
    </location>
</feature>
<dbReference type="PANTHER" id="PTHR44103">
    <property type="entry name" value="PROPROTEIN CONVERTASE P"/>
    <property type="match status" value="1"/>
</dbReference>
<dbReference type="Pfam" id="PF13385">
    <property type="entry name" value="Laminin_G_3"/>
    <property type="match status" value="2"/>
</dbReference>
<protein>
    <submittedName>
        <fullName evidence="6">Repeat domain-containing protein</fullName>
    </submittedName>
</protein>
<dbReference type="InterPro" id="IPR013517">
    <property type="entry name" value="FG-GAP"/>
</dbReference>
<dbReference type="PANTHER" id="PTHR44103:SF1">
    <property type="entry name" value="PROPROTEIN CONVERTASE P"/>
    <property type="match status" value="1"/>
</dbReference>
<dbReference type="SUPFAM" id="SSF69318">
    <property type="entry name" value="Integrin alpha N-terminal domain"/>
    <property type="match status" value="1"/>
</dbReference>
<keyword evidence="2" id="KW-1015">Disulfide bond</keyword>
<dbReference type="EMBL" id="FMHZ01000002">
    <property type="protein sequence ID" value="SCL49176.1"/>
    <property type="molecule type" value="Genomic_DNA"/>
</dbReference>
<dbReference type="Gene3D" id="2.90.10.10">
    <property type="entry name" value="Bulb-type lectin domain"/>
    <property type="match status" value="2"/>
</dbReference>
<dbReference type="InterPro" id="IPR001480">
    <property type="entry name" value="Bulb-type_lectin_dom"/>
</dbReference>
<evidence type="ECO:0000313" key="6">
    <source>
        <dbReference type="EMBL" id="SCL49176.1"/>
    </source>
</evidence>
<evidence type="ECO:0000313" key="7">
    <source>
        <dbReference type="Proteomes" id="UP000199001"/>
    </source>
</evidence>
<evidence type="ECO:0000256" key="4">
    <source>
        <dbReference type="SAM" id="SignalP"/>
    </source>
</evidence>
<dbReference type="InterPro" id="IPR013320">
    <property type="entry name" value="ConA-like_dom_sf"/>
</dbReference>
<dbReference type="InterPro" id="IPR006558">
    <property type="entry name" value="LamG-like"/>
</dbReference>
<feature type="domain" description="Bulb-type lectin" evidence="5">
    <location>
        <begin position="1394"/>
        <end position="1500"/>
    </location>
</feature>
<dbReference type="Proteomes" id="UP000199001">
    <property type="component" value="Unassembled WGS sequence"/>
</dbReference>
<evidence type="ECO:0000256" key="2">
    <source>
        <dbReference type="ARBA" id="ARBA00023157"/>
    </source>
</evidence>
<feature type="signal peptide" evidence="4">
    <location>
        <begin position="1"/>
        <end position="28"/>
    </location>
</feature>
<dbReference type="SUPFAM" id="SSF49899">
    <property type="entry name" value="Concanavalin A-like lectins/glucanases"/>
    <property type="match status" value="2"/>
</dbReference>
<dbReference type="Gene3D" id="2.130.10.130">
    <property type="entry name" value="Integrin alpha, N-terminal"/>
    <property type="match status" value="2"/>
</dbReference>
<dbReference type="InterPro" id="IPR036426">
    <property type="entry name" value="Bulb-type_lectin_dom_sf"/>
</dbReference>
<dbReference type="CDD" id="cd00028">
    <property type="entry name" value="B_lectin"/>
    <property type="match status" value="1"/>
</dbReference>
<dbReference type="SUPFAM" id="SSF51110">
    <property type="entry name" value="alpha-D-mannose-specific plant lectins"/>
    <property type="match status" value="1"/>
</dbReference>
<name>A0A1C6U542_9ACTN</name>
<dbReference type="Pfam" id="PF13517">
    <property type="entry name" value="FG-GAP_3"/>
    <property type="match status" value="2"/>
</dbReference>
<feature type="compositionally biased region" description="Polar residues" evidence="3">
    <location>
        <begin position="536"/>
        <end position="556"/>
    </location>
</feature>
<dbReference type="Gene3D" id="2.60.120.200">
    <property type="match status" value="2"/>
</dbReference>
<keyword evidence="7" id="KW-1185">Reference proteome</keyword>
<dbReference type="SMART" id="SM00108">
    <property type="entry name" value="B_lectin"/>
    <property type="match status" value="1"/>
</dbReference>
<dbReference type="InterPro" id="IPR028994">
    <property type="entry name" value="Integrin_alpha_N"/>
</dbReference>
<gene>
    <name evidence="6" type="ORF">GA0070606_1427</name>
</gene>
<evidence type="ECO:0000259" key="5">
    <source>
        <dbReference type="PROSITE" id="PS50927"/>
    </source>
</evidence>
<proteinExistence type="predicted"/>
<keyword evidence="1 4" id="KW-0732">Signal</keyword>